<accession>A0A975A0N4</accession>
<dbReference type="InterPro" id="IPR023198">
    <property type="entry name" value="PGP-like_dom2"/>
</dbReference>
<dbReference type="SUPFAM" id="SSF56784">
    <property type="entry name" value="HAD-like"/>
    <property type="match status" value="1"/>
</dbReference>
<dbReference type="InterPro" id="IPR006439">
    <property type="entry name" value="HAD-SF_hydro_IA"/>
</dbReference>
<organism evidence="1 2">
    <name type="scientific">Fulvivirga lutea</name>
    <dbReference type="NCBI Taxonomy" id="2810512"/>
    <lineage>
        <taxon>Bacteria</taxon>
        <taxon>Pseudomonadati</taxon>
        <taxon>Bacteroidota</taxon>
        <taxon>Cytophagia</taxon>
        <taxon>Cytophagales</taxon>
        <taxon>Fulvivirgaceae</taxon>
        <taxon>Fulvivirga</taxon>
    </lineage>
</organism>
<keyword evidence="2" id="KW-1185">Reference proteome</keyword>
<evidence type="ECO:0000313" key="2">
    <source>
        <dbReference type="Proteomes" id="UP000662783"/>
    </source>
</evidence>
<dbReference type="KEGG" id="fuv:JR347_00330"/>
<dbReference type="PANTHER" id="PTHR47478">
    <property type="match status" value="1"/>
</dbReference>
<gene>
    <name evidence="1" type="ORF">JR347_00330</name>
</gene>
<dbReference type="SFLD" id="SFLDG01129">
    <property type="entry name" value="C1.5:_HAD__Beta-PGM__Phosphata"/>
    <property type="match status" value="1"/>
</dbReference>
<dbReference type="InterPro" id="IPR011951">
    <property type="entry name" value="HAD-SF_hydro_IA_YjjG/PynA"/>
</dbReference>
<dbReference type="Gene3D" id="3.40.50.1000">
    <property type="entry name" value="HAD superfamily/HAD-like"/>
    <property type="match status" value="1"/>
</dbReference>
<dbReference type="Pfam" id="PF00702">
    <property type="entry name" value="Hydrolase"/>
    <property type="match status" value="1"/>
</dbReference>
<dbReference type="PANTHER" id="PTHR47478:SF1">
    <property type="entry name" value="PYRIMIDINE 5'-NUCLEOTIDASE YJJG"/>
    <property type="match status" value="1"/>
</dbReference>
<dbReference type="RefSeq" id="WP_205722079.1">
    <property type="nucleotide sequence ID" value="NZ_CP070608.1"/>
</dbReference>
<protein>
    <submittedName>
        <fullName evidence="1">YjjG family noncanonical pyrimidine nucleotidase</fullName>
    </submittedName>
</protein>
<dbReference type="InterPro" id="IPR023214">
    <property type="entry name" value="HAD_sf"/>
</dbReference>
<dbReference type="Proteomes" id="UP000662783">
    <property type="component" value="Chromosome"/>
</dbReference>
<dbReference type="InterPro" id="IPR052550">
    <property type="entry name" value="Pyrimidine_5'-ntase_YjjG"/>
</dbReference>
<dbReference type="NCBIfam" id="TIGR01549">
    <property type="entry name" value="HAD-SF-IA-v1"/>
    <property type="match status" value="1"/>
</dbReference>
<evidence type="ECO:0000313" key="1">
    <source>
        <dbReference type="EMBL" id="QSE97569.1"/>
    </source>
</evidence>
<dbReference type="InterPro" id="IPR036412">
    <property type="entry name" value="HAD-like_sf"/>
</dbReference>
<dbReference type="NCBIfam" id="TIGR02254">
    <property type="entry name" value="YjjG_YfnB"/>
    <property type="match status" value="1"/>
</dbReference>
<dbReference type="SFLD" id="SFLDS00003">
    <property type="entry name" value="Haloacid_Dehalogenase"/>
    <property type="match status" value="1"/>
</dbReference>
<reference evidence="1" key="1">
    <citation type="submission" date="2021-02" db="EMBL/GenBank/DDBJ databases">
        <title>Fulvivirga sp. S481 isolated from sea water.</title>
        <authorList>
            <person name="Bae S.S."/>
            <person name="Baek K."/>
        </authorList>
    </citation>
    <scope>NUCLEOTIDE SEQUENCE</scope>
    <source>
        <strain evidence="1">S481</strain>
    </source>
</reference>
<dbReference type="AlphaFoldDB" id="A0A975A0N4"/>
<proteinExistence type="predicted"/>
<dbReference type="Gene3D" id="1.10.150.240">
    <property type="entry name" value="Putative phosphatase, domain 2"/>
    <property type="match status" value="1"/>
</dbReference>
<name>A0A975A0N4_9BACT</name>
<sequence length="231" mass="26645">MKRYKTIIFDLDHTLWDYEKNSLETLSDLHQEFELSSFGGLGLEGFVKTFKKVNEGLWNKYNQGQIDREYIKKYRFNTILSSHGIDNIDLSMALSSRYISDCPTKGHLMPYAFEVLDYLRERYPLYLLTNGFNDVQSIKISKSKIDHYFEGMVTSETCGHRKPSKEIFEFTLKKAGSQATEALMIGDNLKADIVGARNAAIDTVYFNTEKLAHKEEVSYEINCLSELTKIL</sequence>
<dbReference type="GO" id="GO:0008253">
    <property type="term" value="F:5'-nucleotidase activity"/>
    <property type="evidence" value="ECO:0007669"/>
    <property type="project" value="InterPro"/>
</dbReference>
<dbReference type="EMBL" id="CP070608">
    <property type="protein sequence ID" value="QSE97569.1"/>
    <property type="molecule type" value="Genomic_DNA"/>
</dbReference>